<dbReference type="AlphaFoldDB" id="A0A9K3D8S5"/>
<evidence type="ECO:0000256" key="1">
    <source>
        <dbReference type="SAM" id="MobiDB-lite"/>
    </source>
</evidence>
<keyword evidence="3" id="KW-1185">Reference proteome</keyword>
<comment type="caution">
    <text evidence="2">The sequence shown here is derived from an EMBL/GenBank/DDBJ whole genome shotgun (WGS) entry which is preliminary data.</text>
</comment>
<sequence>AQQDLYAELGFQPLGFNQAYQFDTLPDRYESHTEMKRGDLIFYQGVYKRENAKQQRHHMVHVEMYLGPDERCVGSRFRTKTIREFDSFKFNSTKWDLEKMHFCSIDPWLDGVCASSCPVHQWGSDLETGHKMRKSSIFYTPPDEMTELESMNAGSEGEGEGEQGEGEGESPDKVEVPVGH</sequence>
<dbReference type="PANTHER" id="PTHR47664:SF1">
    <property type="entry name" value="CHROMOSOME UNDETERMINED SCAFFOLD_14, WHOLE GENOME SHOTGUN SEQUENCE"/>
    <property type="match status" value="1"/>
</dbReference>
<reference evidence="2 3" key="1">
    <citation type="journal article" date="2018" name="PLoS ONE">
        <title>The draft genome of Kipferlia bialata reveals reductive genome evolution in fornicate parasites.</title>
        <authorList>
            <person name="Tanifuji G."/>
            <person name="Takabayashi S."/>
            <person name="Kume K."/>
            <person name="Takagi M."/>
            <person name="Nakayama T."/>
            <person name="Kamikawa R."/>
            <person name="Inagaki Y."/>
            <person name="Hashimoto T."/>
        </authorList>
    </citation>
    <scope>NUCLEOTIDE SEQUENCE [LARGE SCALE GENOMIC DNA]</scope>
    <source>
        <strain evidence="2">NY0173</strain>
    </source>
</reference>
<accession>A0A9K3D8S5</accession>
<proteinExistence type="predicted"/>
<dbReference type="OrthoDB" id="202825at2759"/>
<feature type="compositionally biased region" description="Acidic residues" evidence="1">
    <location>
        <begin position="157"/>
        <end position="169"/>
    </location>
</feature>
<organism evidence="2 3">
    <name type="scientific">Kipferlia bialata</name>
    <dbReference type="NCBI Taxonomy" id="797122"/>
    <lineage>
        <taxon>Eukaryota</taxon>
        <taxon>Metamonada</taxon>
        <taxon>Carpediemonas-like organisms</taxon>
        <taxon>Kipferlia</taxon>
    </lineage>
</organism>
<dbReference type="EMBL" id="BDIP01006220">
    <property type="protein sequence ID" value="GIQ90470.1"/>
    <property type="molecule type" value="Genomic_DNA"/>
</dbReference>
<evidence type="ECO:0000313" key="3">
    <source>
        <dbReference type="Proteomes" id="UP000265618"/>
    </source>
</evidence>
<dbReference type="Proteomes" id="UP000265618">
    <property type="component" value="Unassembled WGS sequence"/>
</dbReference>
<protein>
    <submittedName>
        <fullName evidence="2">Uncharacterized protein</fullName>
    </submittedName>
</protein>
<evidence type="ECO:0000313" key="2">
    <source>
        <dbReference type="EMBL" id="GIQ90470.1"/>
    </source>
</evidence>
<dbReference type="PANTHER" id="PTHR47664">
    <property type="entry name" value="NLPC_P60 DOMAIN-CONTAINING PROTEIN"/>
    <property type="match status" value="1"/>
</dbReference>
<name>A0A9K3D8S5_9EUKA</name>
<gene>
    <name evidence="2" type="ORF">KIPB_013274</name>
</gene>
<feature type="region of interest" description="Disordered" evidence="1">
    <location>
        <begin position="141"/>
        <end position="180"/>
    </location>
</feature>
<feature type="non-terminal residue" evidence="2">
    <location>
        <position position="1"/>
    </location>
</feature>
<feature type="compositionally biased region" description="Basic and acidic residues" evidence="1">
    <location>
        <begin position="170"/>
        <end position="180"/>
    </location>
</feature>